<organism evidence="4 5">
    <name type="scientific">Cirrhinus molitorella</name>
    <name type="common">mud carp</name>
    <dbReference type="NCBI Taxonomy" id="172907"/>
    <lineage>
        <taxon>Eukaryota</taxon>
        <taxon>Metazoa</taxon>
        <taxon>Chordata</taxon>
        <taxon>Craniata</taxon>
        <taxon>Vertebrata</taxon>
        <taxon>Euteleostomi</taxon>
        <taxon>Actinopterygii</taxon>
        <taxon>Neopterygii</taxon>
        <taxon>Teleostei</taxon>
        <taxon>Ostariophysi</taxon>
        <taxon>Cypriniformes</taxon>
        <taxon>Cyprinidae</taxon>
        <taxon>Labeoninae</taxon>
        <taxon>Labeonini</taxon>
        <taxon>Cirrhinus</taxon>
    </lineage>
</organism>
<dbReference type="CDD" id="cd00037">
    <property type="entry name" value="CLECT"/>
    <property type="match status" value="1"/>
</dbReference>
<evidence type="ECO:0000256" key="1">
    <source>
        <dbReference type="ARBA" id="ARBA00023157"/>
    </source>
</evidence>
<proteinExistence type="predicted"/>
<gene>
    <name evidence="4" type="ORF">QQF64_035884</name>
</gene>
<dbReference type="PROSITE" id="PS50041">
    <property type="entry name" value="C_TYPE_LECTIN_2"/>
    <property type="match status" value="3"/>
</dbReference>
<dbReference type="SUPFAM" id="SSF56436">
    <property type="entry name" value="C-type lectin-like"/>
    <property type="match status" value="3"/>
</dbReference>
<comment type="caution">
    <text evidence="4">The sequence shown here is derived from an EMBL/GenBank/DDBJ whole genome shotgun (WGS) entry which is preliminary data.</text>
</comment>
<dbReference type="Gene3D" id="3.10.100.10">
    <property type="entry name" value="Mannose-Binding Protein A, subunit A"/>
    <property type="match status" value="3"/>
</dbReference>
<dbReference type="Proteomes" id="UP001558613">
    <property type="component" value="Unassembled WGS sequence"/>
</dbReference>
<evidence type="ECO:0000313" key="4">
    <source>
        <dbReference type="EMBL" id="KAL1276261.1"/>
    </source>
</evidence>
<dbReference type="EMBL" id="JAYMGO010000004">
    <property type="protein sequence ID" value="KAL1276261.1"/>
    <property type="molecule type" value="Genomic_DNA"/>
</dbReference>
<dbReference type="SMART" id="SM00034">
    <property type="entry name" value="CLECT"/>
    <property type="match status" value="2"/>
</dbReference>
<dbReference type="SUPFAM" id="SSF46689">
    <property type="entry name" value="Homeodomain-like"/>
    <property type="match status" value="1"/>
</dbReference>
<name>A0ABR3NHS5_9TELE</name>
<feature type="compositionally biased region" description="Basic residues" evidence="2">
    <location>
        <begin position="22"/>
        <end position="31"/>
    </location>
</feature>
<keyword evidence="5" id="KW-1185">Reference proteome</keyword>
<evidence type="ECO:0000313" key="5">
    <source>
        <dbReference type="Proteomes" id="UP001558613"/>
    </source>
</evidence>
<evidence type="ECO:0000256" key="2">
    <source>
        <dbReference type="SAM" id="MobiDB-lite"/>
    </source>
</evidence>
<feature type="domain" description="C-type lectin" evidence="3">
    <location>
        <begin position="247"/>
        <end position="355"/>
    </location>
</feature>
<reference evidence="4 5" key="1">
    <citation type="submission" date="2023-09" db="EMBL/GenBank/DDBJ databases">
        <authorList>
            <person name="Wang M."/>
        </authorList>
    </citation>
    <scope>NUCLEOTIDE SEQUENCE [LARGE SCALE GENOMIC DNA]</scope>
    <source>
        <strain evidence="4">GT-2023</strain>
        <tissue evidence="4">Liver</tissue>
    </source>
</reference>
<dbReference type="InterPro" id="IPR016187">
    <property type="entry name" value="CTDL_fold"/>
</dbReference>
<evidence type="ECO:0000259" key="3">
    <source>
        <dbReference type="PROSITE" id="PS50041"/>
    </source>
</evidence>
<dbReference type="InterPro" id="IPR018378">
    <property type="entry name" value="C-type_lectin_CS"/>
</dbReference>
<dbReference type="Pfam" id="PF00059">
    <property type="entry name" value="Lectin_C"/>
    <property type="match status" value="3"/>
</dbReference>
<protein>
    <recommendedName>
        <fullName evidence="3">C-type lectin domain-containing protein</fullName>
    </recommendedName>
</protein>
<dbReference type="InterPro" id="IPR009057">
    <property type="entry name" value="Homeodomain-like_sf"/>
</dbReference>
<dbReference type="PANTHER" id="PTHR45784:SF3">
    <property type="entry name" value="C-TYPE LECTIN DOMAIN FAMILY 4 MEMBER K-LIKE-RELATED"/>
    <property type="match status" value="1"/>
</dbReference>
<sequence>MRVRVRGGQRGRGVGRGGERRRGQRRGPVRRRVSDDIRATLVDHVINHGLSMREAGQRVHPNLSRYTVASIIRTFRLENRMVAQPPRGGRQRLFSEQQELAIIEMVRENNAIRLRDLQQRIIADGNVFNNINRVSISTLSRILHKHNFRMKQLYRVPFERNSVRVKDLRRDYVQRQYHFINERKNWTEAQRYCREKYTDLATVDNMNDMNELNKSVNDRSVQYVWIGLQKTGRDEWQWSSANTGLVFVNQTMNWRDAQSYCRQNHIDLVSVRNQDDNQQVQQIISDIHLSGSWTWIGLFRDSWQWSDQSNSSFRHWKSGEPNNAGGVENCTSVKLNAQGQWNDISCTKQYTFVCHEDLDSKLILIKENLMWSEALRYCRQNHVDLVSVHSEEIQRRVMNVVKGASTAAVWLGLHNYCIMNMWLWVSGEMVCYHNWAPGNGTTQENCKLENRKGAVQSGGDQRWISRPESHKLNFICSRY</sequence>
<feature type="region of interest" description="Disordered" evidence="2">
    <location>
        <begin position="1"/>
        <end position="33"/>
    </location>
</feature>
<dbReference type="InterPro" id="IPR016186">
    <property type="entry name" value="C-type_lectin-like/link_sf"/>
</dbReference>
<keyword evidence="1" id="KW-1015">Disulfide bond</keyword>
<feature type="domain" description="C-type lectin" evidence="3">
    <location>
        <begin position="371"/>
        <end position="477"/>
    </location>
</feature>
<dbReference type="PANTHER" id="PTHR45784">
    <property type="entry name" value="C-TYPE LECTIN DOMAIN FAMILY 20 MEMBER A-RELATED"/>
    <property type="match status" value="1"/>
</dbReference>
<dbReference type="InterPro" id="IPR001304">
    <property type="entry name" value="C-type_lectin-like"/>
</dbReference>
<feature type="domain" description="C-type lectin" evidence="3">
    <location>
        <begin position="172"/>
        <end position="249"/>
    </location>
</feature>
<accession>A0ABR3NHS5</accession>
<dbReference type="PROSITE" id="PS00615">
    <property type="entry name" value="C_TYPE_LECTIN_1"/>
    <property type="match status" value="1"/>
</dbReference>